<organism evidence="5 6">
    <name type="scientific">Vibrio anguillarum</name>
    <name type="common">Listonella anguillarum</name>
    <dbReference type="NCBI Taxonomy" id="55601"/>
    <lineage>
        <taxon>Bacteria</taxon>
        <taxon>Pseudomonadati</taxon>
        <taxon>Pseudomonadota</taxon>
        <taxon>Gammaproteobacteria</taxon>
        <taxon>Vibrionales</taxon>
        <taxon>Vibrionaceae</taxon>
        <taxon>Vibrio</taxon>
    </lineage>
</organism>
<dbReference type="Pfam" id="PF00132">
    <property type="entry name" value="Hexapep"/>
    <property type="match status" value="1"/>
</dbReference>
<dbReference type="PANTHER" id="PTHR43300">
    <property type="entry name" value="ACETYLTRANSFERASE"/>
    <property type="match status" value="1"/>
</dbReference>
<accession>A0ABR9Z9M8</accession>
<evidence type="ECO:0000256" key="2">
    <source>
        <dbReference type="ARBA" id="ARBA00022679"/>
    </source>
</evidence>
<keyword evidence="4" id="KW-0012">Acyltransferase</keyword>
<comment type="similarity">
    <text evidence="1">Belongs to the transferase hexapeptide repeat family.</text>
</comment>
<dbReference type="SUPFAM" id="SSF51161">
    <property type="entry name" value="Trimeric LpxA-like enzymes"/>
    <property type="match status" value="1"/>
</dbReference>
<protein>
    <submittedName>
        <fullName evidence="5">Vat family streptogramin A O-acetyltransferase</fullName>
    </submittedName>
</protein>
<gene>
    <name evidence="5" type="primary">vat</name>
    <name evidence="5" type="ORF">EAY46_19030</name>
</gene>
<evidence type="ECO:0000256" key="4">
    <source>
        <dbReference type="ARBA" id="ARBA00023315"/>
    </source>
</evidence>
<keyword evidence="3" id="KW-0677">Repeat</keyword>
<dbReference type="InterPro" id="IPR050179">
    <property type="entry name" value="Trans_hexapeptide_repeat"/>
</dbReference>
<dbReference type="Proteomes" id="UP000726136">
    <property type="component" value="Unassembled WGS sequence"/>
</dbReference>
<evidence type="ECO:0000256" key="3">
    <source>
        <dbReference type="ARBA" id="ARBA00022737"/>
    </source>
</evidence>
<keyword evidence="2" id="KW-0808">Transferase</keyword>
<dbReference type="RefSeq" id="WP_237333223.1">
    <property type="nucleotide sequence ID" value="NZ_RDPI01000050.1"/>
</dbReference>
<proteinExistence type="inferred from homology"/>
<dbReference type="InterPro" id="IPR011004">
    <property type="entry name" value="Trimer_LpxA-like_sf"/>
</dbReference>
<dbReference type="NCBIfam" id="NF000311">
    <property type="entry name" value="Vat_ABCDEFH"/>
    <property type="match status" value="1"/>
</dbReference>
<dbReference type="InterPro" id="IPR018357">
    <property type="entry name" value="Hexapep_transf_CS"/>
</dbReference>
<sequence>MEIFNLYGPNPNNKEPMEGFPQIGYLKNYIKSPNIEVGDYTYYDDPDGPENFERNVLYHFPFIGDKLRIGKFCAIAKDVKFIMNGANHNMSGFSTYPFFIFGNGWEVSTPQAGELPYKGDTVIGNDVWLGYESTIMPGITIGDGAIVASKSVVTQDVPAYCVVGGNPAKILKYRFEPNVVDKLLEIAWWNWSSEKITLNLKAITNNDLELLLVGNGS</sequence>
<evidence type="ECO:0000313" key="5">
    <source>
        <dbReference type="EMBL" id="MBF4375150.1"/>
    </source>
</evidence>
<dbReference type="InterPro" id="IPR001451">
    <property type="entry name" value="Hexapep"/>
</dbReference>
<dbReference type="PANTHER" id="PTHR43300:SF11">
    <property type="entry name" value="ACETYLTRANSFERASE RV3034C-RELATED"/>
    <property type="match status" value="1"/>
</dbReference>
<evidence type="ECO:0000313" key="6">
    <source>
        <dbReference type="Proteomes" id="UP000726136"/>
    </source>
</evidence>
<evidence type="ECO:0000256" key="1">
    <source>
        <dbReference type="ARBA" id="ARBA00007274"/>
    </source>
</evidence>
<dbReference type="EMBL" id="RDPI01000050">
    <property type="protein sequence ID" value="MBF4375150.1"/>
    <property type="molecule type" value="Genomic_DNA"/>
</dbReference>
<name>A0ABR9Z9M8_VIBAN</name>
<dbReference type="PROSITE" id="PS00101">
    <property type="entry name" value="HEXAPEP_TRANSFERASES"/>
    <property type="match status" value="1"/>
</dbReference>
<dbReference type="CDD" id="cd03349">
    <property type="entry name" value="LbH_XAT"/>
    <property type="match status" value="1"/>
</dbReference>
<keyword evidence="6" id="KW-1185">Reference proteome</keyword>
<dbReference type="Gene3D" id="2.160.10.10">
    <property type="entry name" value="Hexapeptide repeat proteins"/>
    <property type="match status" value="1"/>
</dbReference>
<comment type="caution">
    <text evidence="5">The sequence shown here is derived from an EMBL/GenBank/DDBJ whole genome shotgun (WGS) entry which is preliminary data.</text>
</comment>
<reference evidence="5 6" key="1">
    <citation type="journal article" date="2021" name="PeerJ">
        <title>Analysis of 44 Vibrio anguillarum genomes reveals high genetic diversity.</title>
        <authorList>
            <person name="Hansen M.J."/>
            <person name="Dalsgaard I."/>
        </authorList>
    </citation>
    <scope>NUCLEOTIDE SEQUENCE [LARGE SCALE GENOMIC DNA]</scope>
    <source>
        <strain evidence="5 6">040915-1/1B</strain>
    </source>
</reference>